<gene>
    <name evidence="2" type="ORF">MICPUN_55785</name>
</gene>
<dbReference type="OrthoDB" id="495053at2759"/>
<keyword evidence="1" id="KW-0472">Membrane</keyword>
<evidence type="ECO:0000256" key="1">
    <source>
        <dbReference type="SAM" id="Phobius"/>
    </source>
</evidence>
<feature type="transmembrane region" description="Helical" evidence="1">
    <location>
        <begin position="79"/>
        <end position="98"/>
    </location>
</feature>
<dbReference type="Proteomes" id="UP000002009">
    <property type="component" value="Chromosome 2"/>
</dbReference>
<reference evidence="2 3" key="1">
    <citation type="journal article" date="2009" name="Science">
        <title>Green evolution and dynamic adaptations revealed by genomes of the marine picoeukaryotes Micromonas.</title>
        <authorList>
            <person name="Worden A.Z."/>
            <person name="Lee J.H."/>
            <person name="Mock T."/>
            <person name="Rouze P."/>
            <person name="Simmons M.P."/>
            <person name="Aerts A.L."/>
            <person name="Allen A.E."/>
            <person name="Cuvelier M.L."/>
            <person name="Derelle E."/>
            <person name="Everett M.V."/>
            <person name="Foulon E."/>
            <person name="Grimwood J."/>
            <person name="Gundlach H."/>
            <person name="Henrissat B."/>
            <person name="Napoli C."/>
            <person name="McDonald S.M."/>
            <person name="Parker M.S."/>
            <person name="Rombauts S."/>
            <person name="Salamov A."/>
            <person name="Von Dassow P."/>
            <person name="Badger J.H."/>
            <person name="Coutinho P.M."/>
            <person name="Demir E."/>
            <person name="Dubchak I."/>
            <person name="Gentemann C."/>
            <person name="Eikrem W."/>
            <person name="Gready J.E."/>
            <person name="John U."/>
            <person name="Lanier W."/>
            <person name="Lindquist E.A."/>
            <person name="Lucas S."/>
            <person name="Mayer K.F."/>
            <person name="Moreau H."/>
            <person name="Not F."/>
            <person name="Otillar R."/>
            <person name="Panaud O."/>
            <person name="Pangilinan J."/>
            <person name="Paulsen I."/>
            <person name="Piegu B."/>
            <person name="Poliakov A."/>
            <person name="Robbens S."/>
            <person name="Schmutz J."/>
            <person name="Toulza E."/>
            <person name="Wyss T."/>
            <person name="Zelensky A."/>
            <person name="Zhou K."/>
            <person name="Armbrust E.V."/>
            <person name="Bhattacharya D."/>
            <person name="Goodenough U.W."/>
            <person name="Van de Peer Y."/>
            <person name="Grigoriev I.V."/>
        </authorList>
    </citation>
    <scope>NUCLEOTIDE SEQUENCE [LARGE SCALE GENOMIC DNA]</scope>
    <source>
        <strain evidence="3">RCC299 / NOUM17</strain>
    </source>
</reference>
<name>C1DYY3_MICCC</name>
<accession>C1DYY3</accession>
<dbReference type="KEGG" id="mis:MICPUN_55785"/>
<dbReference type="InParanoid" id="C1DYY3"/>
<keyword evidence="1" id="KW-1133">Transmembrane helix</keyword>
<proteinExistence type="predicted"/>
<dbReference type="AlphaFoldDB" id="C1DYY3"/>
<sequence length="164" mass="18675">MKRNDSFRDVTAVAKHFPSYLEKRVAEESFVHEAVQYAMWLPLAAGAKHIGWNSVAYLFLTWFILGELALIYMKLKLRFIKWYHVIALTIAAGVHWSAELALDENSYWRYLTLYVIGGIGVMAVVLPFVPRKFTRGAPDFLFQLGFLAGSSREKSAAGEVKKEK</sequence>
<keyword evidence="3" id="KW-1185">Reference proteome</keyword>
<dbReference type="GeneID" id="8241441"/>
<organism evidence="2 3">
    <name type="scientific">Micromonas commoda (strain RCC299 / NOUM17 / CCMP2709)</name>
    <name type="common">Picoplanktonic green alga</name>
    <dbReference type="NCBI Taxonomy" id="296587"/>
    <lineage>
        <taxon>Eukaryota</taxon>
        <taxon>Viridiplantae</taxon>
        <taxon>Chlorophyta</taxon>
        <taxon>Mamiellophyceae</taxon>
        <taxon>Mamiellales</taxon>
        <taxon>Mamiellaceae</taxon>
        <taxon>Micromonas</taxon>
    </lineage>
</organism>
<dbReference type="RefSeq" id="XP_002500251.1">
    <property type="nucleotide sequence ID" value="XM_002500205.1"/>
</dbReference>
<evidence type="ECO:0000313" key="3">
    <source>
        <dbReference type="Proteomes" id="UP000002009"/>
    </source>
</evidence>
<keyword evidence="1" id="KW-0812">Transmembrane</keyword>
<evidence type="ECO:0000313" key="2">
    <source>
        <dbReference type="EMBL" id="ACO61509.1"/>
    </source>
</evidence>
<dbReference type="OMA" id="WFILGEL"/>
<protein>
    <submittedName>
        <fullName evidence="2">Uncharacterized protein</fullName>
    </submittedName>
</protein>
<feature type="transmembrane region" description="Helical" evidence="1">
    <location>
        <begin position="110"/>
        <end position="129"/>
    </location>
</feature>
<feature type="transmembrane region" description="Helical" evidence="1">
    <location>
        <begin position="50"/>
        <end position="72"/>
    </location>
</feature>
<dbReference type="EMBL" id="CP001323">
    <property type="protein sequence ID" value="ACO61509.1"/>
    <property type="molecule type" value="Genomic_DNA"/>
</dbReference>